<keyword evidence="5" id="KW-1185">Reference proteome</keyword>
<dbReference type="AlphaFoldDB" id="A0AAW8EZR9"/>
<dbReference type="SUPFAM" id="SSF51261">
    <property type="entry name" value="Duplicated hybrid motif"/>
    <property type="match status" value="1"/>
</dbReference>
<keyword evidence="4" id="KW-0378">Hydrolase</keyword>
<dbReference type="InterPro" id="IPR011055">
    <property type="entry name" value="Dup_hybrid_motif"/>
</dbReference>
<evidence type="ECO:0000259" key="3">
    <source>
        <dbReference type="Pfam" id="PF01551"/>
    </source>
</evidence>
<feature type="signal peptide" evidence="2">
    <location>
        <begin position="1"/>
        <end position="27"/>
    </location>
</feature>
<organism evidence="4 5">
    <name type="scientific">Microbacterium natoriense</name>
    <dbReference type="NCBI Taxonomy" id="284570"/>
    <lineage>
        <taxon>Bacteria</taxon>
        <taxon>Bacillati</taxon>
        <taxon>Actinomycetota</taxon>
        <taxon>Actinomycetes</taxon>
        <taxon>Micrococcales</taxon>
        <taxon>Microbacteriaceae</taxon>
        <taxon>Microbacterium</taxon>
    </lineage>
</organism>
<dbReference type="GO" id="GO:0004222">
    <property type="term" value="F:metalloendopeptidase activity"/>
    <property type="evidence" value="ECO:0007669"/>
    <property type="project" value="TreeGrafter"/>
</dbReference>
<dbReference type="Pfam" id="PF01551">
    <property type="entry name" value="Peptidase_M23"/>
    <property type="match status" value="1"/>
</dbReference>
<sequence>MRPPPCLGALIALALLLPLAGSPSAAASTASAAPHADTASREDDTGDWLWPVDGPHTVVAAYRAPAHEYGAGHRGIDIAAGVGDPVRAPADGVVAFRGTVVDRPLITIDHEGGYVTTFEPLLSELSPGDAVTAGDVIGTVDVGGHSAPGTLHVGVRLHGVYINPLLLFGDVPRAVLLPCCGPI</sequence>
<dbReference type="InterPro" id="IPR050570">
    <property type="entry name" value="Cell_wall_metabolism_enzyme"/>
</dbReference>
<comment type="caution">
    <text evidence="4">The sequence shown here is derived from an EMBL/GenBank/DDBJ whole genome shotgun (WGS) entry which is preliminary data.</text>
</comment>
<dbReference type="Proteomes" id="UP001244427">
    <property type="component" value="Unassembled WGS sequence"/>
</dbReference>
<evidence type="ECO:0000313" key="4">
    <source>
        <dbReference type="EMBL" id="MDQ0648164.1"/>
    </source>
</evidence>
<keyword evidence="1 2" id="KW-0732">Signal</keyword>
<dbReference type="Gene3D" id="2.70.70.10">
    <property type="entry name" value="Glucose Permease (Domain IIA)"/>
    <property type="match status" value="1"/>
</dbReference>
<dbReference type="CDD" id="cd12797">
    <property type="entry name" value="M23_peptidase"/>
    <property type="match status" value="1"/>
</dbReference>
<dbReference type="PANTHER" id="PTHR21666">
    <property type="entry name" value="PEPTIDASE-RELATED"/>
    <property type="match status" value="1"/>
</dbReference>
<protein>
    <submittedName>
        <fullName evidence="4">Murein DD-endopeptidase MepM/ murein hydrolase activator NlpD</fullName>
    </submittedName>
</protein>
<evidence type="ECO:0000313" key="5">
    <source>
        <dbReference type="Proteomes" id="UP001244427"/>
    </source>
</evidence>
<dbReference type="PANTHER" id="PTHR21666:SF289">
    <property type="entry name" value="L-ALA--D-GLU ENDOPEPTIDASE"/>
    <property type="match status" value="1"/>
</dbReference>
<accession>A0AAW8EZR9</accession>
<evidence type="ECO:0000256" key="1">
    <source>
        <dbReference type="ARBA" id="ARBA00022729"/>
    </source>
</evidence>
<dbReference type="InterPro" id="IPR016047">
    <property type="entry name" value="M23ase_b-sheet_dom"/>
</dbReference>
<name>A0AAW8EZR9_9MICO</name>
<gene>
    <name evidence="4" type="ORF">QFZ53_002360</name>
</gene>
<reference evidence="4 5" key="1">
    <citation type="submission" date="2023-07" db="EMBL/GenBank/DDBJ databases">
        <title>Comparative genomics of wheat-associated soil bacteria to identify genetic determinants of phenazine resistance.</title>
        <authorList>
            <person name="Mouncey N."/>
        </authorList>
    </citation>
    <scope>NUCLEOTIDE SEQUENCE [LARGE SCALE GENOMIC DNA]</scope>
    <source>
        <strain evidence="4 5">W4I9-1</strain>
    </source>
</reference>
<feature type="domain" description="M23ase beta-sheet core" evidence="3">
    <location>
        <begin position="72"/>
        <end position="164"/>
    </location>
</feature>
<dbReference type="EMBL" id="JAUSXV010000001">
    <property type="protein sequence ID" value="MDQ0648164.1"/>
    <property type="molecule type" value="Genomic_DNA"/>
</dbReference>
<dbReference type="RefSeq" id="WP_307296614.1">
    <property type="nucleotide sequence ID" value="NZ_JAUSXV010000001.1"/>
</dbReference>
<evidence type="ECO:0000256" key="2">
    <source>
        <dbReference type="SAM" id="SignalP"/>
    </source>
</evidence>
<feature type="chain" id="PRO_5043521691" evidence="2">
    <location>
        <begin position="28"/>
        <end position="183"/>
    </location>
</feature>
<proteinExistence type="predicted"/>